<sequence>MNFENAPLSPILERIEATADMICTFDHRLSFARTEHGIEVTFRHHTGAVAAVVLAVEAQTDAIVQISAIRSLDEDRATPTKQSVYRGTAPGRALDDATTAWLATWYGDCVRQLST</sequence>
<protein>
    <submittedName>
        <fullName evidence="1">Uncharacterized protein</fullName>
    </submittedName>
</protein>
<name>A0A4R8LL49_9BACL</name>
<dbReference type="Proteomes" id="UP000294581">
    <property type="component" value="Unassembled WGS sequence"/>
</dbReference>
<gene>
    <name evidence="1" type="ORF">C7445_10881</name>
</gene>
<evidence type="ECO:0000313" key="2">
    <source>
        <dbReference type="Proteomes" id="UP000294581"/>
    </source>
</evidence>
<comment type="caution">
    <text evidence="1">The sequence shown here is derived from an EMBL/GenBank/DDBJ whole genome shotgun (WGS) entry which is preliminary data.</text>
</comment>
<evidence type="ECO:0000313" key="1">
    <source>
        <dbReference type="EMBL" id="TDY45258.1"/>
    </source>
</evidence>
<proteinExistence type="predicted"/>
<dbReference type="EMBL" id="SORF01000008">
    <property type="protein sequence ID" value="TDY45258.1"/>
    <property type="molecule type" value="Genomic_DNA"/>
</dbReference>
<keyword evidence="2" id="KW-1185">Reference proteome</keyword>
<organism evidence="1 2">
    <name type="scientific">Alicyclobacillus sacchari</name>
    <dbReference type="NCBI Taxonomy" id="392010"/>
    <lineage>
        <taxon>Bacteria</taxon>
        <taxon>Bacillati</taxon>
        <taxon>Bacillota</taxon>
        <taxon>Bacilli</taxon>
        <taxon>Bacillales</taxon>
        <taxon>Alicyclobacillaceae</taxon>
        <taxon>Alicyclobacillus</taxon>
    </lineage>
</organism>
<dbReference type="AlphaFoldDB" id="A0A4R8LL49"/>
<accession>A0A4R8LL49</accession>
<dbReference type="OrthoDB" id="9964016at2"/>
<dbReference type="RefSeq" id="WP_134159798.1">
    <property type="nucleotide sequence ID" value="NZ_SORF01000008.1"/>
</dbReference>
<reference evidence="1 2" key="1">
    <citation type="submission" date="2019-03" db="EMBL/GenBank/DDBJ databases">
        <title>Genomic Encyclopedia of Type Strains, Phase IV (KMG-IV): sequencing the most valuable type-strain genomes for metagenomic binning, comparative biology and taxonomic classification.</title>
        <authorList>
            <person name="Goeker M."/>
        </authorList>
    </citation>
    <scope>NUCLEOTIDE SEQUENCE [LARGE SCALE GENOMIC DNA]</scope>
    <source>
        <strain evidence="1 2">DSM 17974</strain>
    </source>
</reference>